<reference evidence="1 2" key="1">
    <citation type="submission" date="2024-05" db="EMBL/GenBank/DDBJ databases">
        <title>Haplotype-resolved chromosome-level genome assembly of Huyou (Citrus changshanensis).</title>
        <authorList>
            <person name="Miao C."/>
            <person name="Chen W."/>
            <person name="Wu Y."/>
            <person name="Wang L."/>
            <person name="Zhao S."/>
            <person name="Grierson D."/>
            <person name="Xu C."/>
            <person name="Chen K."/>
        </authorList>
    </citation>
    <scope>NUCLEOTIDE SEQUENCE [LARGE SCALE GENOMIC DNA]</scope>
    <source>
        <strain evidence="1">01-14</strain>
        <tissue evidence="1">Leaf</tissue>
    </source>
</reference>
<dbReference type="EMBL" id="JBCGBO010000024">
    <property type="protein sequence ID" value="KAK9180646.1"/>
    <property type="molecule type" value="Genomic_DNA"/>
</dbReference>
<sequence length="91" mass="9987">MGNNLVVAKVGESQRRTTNRAAVGTRLWLFDVFVVATVVDCRLGTCSGHGHLGLLLLHHYANELLLWVRVAVVTFCGWCHYVPVASRAALV</sequence>
<evidence type="ECO:0000313" key="2">
    <source>
        <dbReference type="Proteomes" id="UP001428341"/>
    </source>
</evidence>
<comment type="caution">
    <text evidence="1">The sequence shown here is derived from an EMBL/GenBank/DDBJ whole genome shotgun (WGS) entry which is preliminary data.</text>
</comment>
<dbReference type="AlphaFoldDB" id="A0AAP0LMH4"/>
<accession>A0AAP0LMH4</accession>
<evidence type="ECO:0000313" key="1">
    <source>
        <dbReference type="EMBL" id="KAK9180646.1"/>
    </source>
</evidence>
<dbReference type="Proteomes" id="UP001428341">
    <property type="component" value="Unassembled WGS sequence"/>
</dbReference>
<protein>
    <submittedName>
        <fullName evidence="1">Uncharacterized protein</fullName>
    </submittedName>
</protein>
<name>A0AAP0LMH4_9ROSI</name>
<proteinExistence type="predicted"/>
<keyword evidence="2" id="KW-1185">Reference proteome</keyword>
<organism evidence="1 2">
    <name type="scientific">Citrus x changshan-huyou</name>
    <dbReference type="NCBI Taxonomy" id="2935761"/>
    <lineage>
        <taxon>Eukaryota</taxon>
        <taxon>Viridiplantae</taxon>
        <taxon>Streptophyta</taxon>
        <taxon>Embryophyta</taxon>
        <taxon>Tracheophyta</taxon>
        <taxon>Spermatophyta</taxon>
        <taxon>Magnoliopsida</taxon>
        <taxon>eudicotyledons</taxon>
        <taxon>Gunneridae</taxon>
        <taxon>Pentapetalae</taxon>
        <taxon>rosids</taxon>
        <taxon>malvids</taxon>
        <taxon>Sapindales</taxon>
        <taxon>Rutaceae</taxon>
        <taxon>Aurantioideae</taxon>
        <taxon>Citrus</taxon>
    </lineage>
</organism>
<gene>
    <name evidence="1" type="ORF">WN944_023779</name>
</gene>